<feature type="region of interest" description="Disordered" evidence="1">
    <location>
        <begin position="1"/>
        <end position="60"/>
    </location>
</feature>
<dbReference type="Proteomes" id="UP000008864">
    <property type="component" value="Unassembled WGS sequence"/>
</dbReference>
<dbReference type="STRING" id="559305.F2SUV2"/>
<dbReference type="VEuPathDB" id="FungiDB:TERG_06248"/>
<name>F2SUV2_TRIRC</name>
<dbReference type="EMBL" id="GG700654">
    <property type="protein sequence ID" value="EGD90014.2"/>
    <property type="molecule type" value="Genomic_DNA"/>
</dbReference>
<evidence type="ECO:0000313" key="2">
    <source>
        <dbReference type="EMBL" id="EGD90014.2"/>
    </source>
</evidence>
<gene>
    <name evidence="2" type="ORF">TERG_06248</name>
</gene>
<proteinExistence type="predicted"/>
<reference evidence="3" key="1">
    <citation type="journal article" date="2012" name="MBio">
        <title>Comparative genome analysis of Trichophyton rubrum and related dermatophytes reveals candidate genes involved in infection.</title>
        <authorList>
            <person name="Martinez D.A."/>
            <person name="Oliver B.G."/>
            <person name="Graeser Y."/>
            <person name="Goldberg J.M."/>
            <person name="Li W."/>
            <person name="Martinez-Rossi N.M."/>
            <person name="Monod M."/>
            <person name="Shelest E."/>
            <person name="Barton R.C."/>
            <person name="Birch E."/>
            <person name="Brakhage A.A."/>
            <person name="Chen Z."/>
            <person name="Gurr S.J."/>
            <person name="Heiman D."/>
            <person name="Heitman J."/>
            <person name="Kosti I."/>
            <person name="Rossi A."/>
            <person name="Saif S."/>
            <person name="Samalova M."/>
            <person name="Saunders C.W."/>
            <person name="Shea T."/>
            <person name="Summerbell R.C."/>
            <person name="Xu J."/>
            <person name="Young S."/>
            <person name="Zeng Q."/>
            <person name="Birren B.W."/>
            <person name="Cuomo C.A."/>
            <person name="White T.C."/>
        </authorList>
    </citation>
    <scope>NUCLEOTIDE SEQUENCE [LARGE SCALE GENOMIC DNA]</scope>
    <source>
        <strain evidence="3">ATCC MYA-4607 / CBS 118892</strain>
    </source>
</reference>
<evidence type="ECO:0000256" key="1">
    <source>
        <dbReference type="SAM" id="MobiDB-lite"/>
    </source>
</evidence>
<protein>
    <submittedName>
        <fullName evidence="2">Uncharacterized protein</fullName>
    </submittedName>
</protein>
<accession>F2SUV2</accession>
<dbReference type="InParanoid" id="F2SUV2"/>
<dbReference type="GeneID" id="10375165"/>
<sequence>MSSAGYYQNQPQQSYNGGYPPQGPPQGGPPPVRITLSLSRRRATSSGATQLVGGVGSADF</sequence>
<dbReference type="RefSeq" id="XP_003233255.2">
    <property type="nucleotide sequence ID" value="XM_003233207.2"/>
</dbReference>
<keyword evidence="3" id="KW-1185">Reference proteome</keyword>
<dbReference type="AlphaFoldDB" id="F2SUV2"/>
<feature type="compositionally biased region" description="Pro residues" evidence="1">
    <location>
        <begin position="21"/>
        <end position="32"/>
    </location>
</feature>
<feature type="compositionally biased region" description="Low complexity" evidence="1">
    <location>
        <begin position="10"/>
        <end position="19"/>
    </location>
</feature>
<dbReference type="HOGENOM" id="CLU_2943475_0_0_1"/>
<evidence type="ECO:0000313" key="3">
    <source>
        <dbReference type="Proteomes" id="UP000008864"/>
    </source>
</evidence>
<organism evidence="2 3">
    <name type="scientific">Trichophyton rubrum (strain ATCC MYA-4607 / CBS 118892)</name>
    <name type="common">Athlete's foot fungus</name>
    <dbReference type="NCBI Taxonomy" id="559305"/>
    <lineage>
        <taxon>Eukaryota</taxon>
        <taxon>Fungi</taxon>
        <taxon>Dikarya</taxon>
        <taxon>Ascomycota</taxon>
        <taxon>Pezizomycotina</taxon>
        <taxon>Eurotiomycetes</taxon>
        <taxon>Eurotiomycetidae</taxon>
        <taxon>Onygenales</taxon>
        <taxon>Arthrodermataceae</taxon>
        <taxon>Trichophyton</taxon>
    </lineage>
</organism>